<protein>
    <recommendedName>
        <fullName evidence="7">Transcriptional repressor NrdR</fullName>
    </recommendedName>
</protein>
<keyword evidence="2 7" id="KW-0547">Nucleotide-binding</keyword>
<evidence type="ECO:0000259" key="8">
    <source>
        <dbReference type="PROSITE" id="PS51161"/>
    </source>
</evidence>
<name>A0A809R793_9BACT</name>
<evidence type="ECO:0000256" key="7">
    <source>
        <dbReference type="HAMAP-Rule" id="MF_00440"/>
    </source>
</evidence>
<evidence type="ECO:0000256" key="6">
    <source>
        <dbReference type="ARBA" id="ARBA00023163"/>
    </source>
</evidence>
<reference evidence="9" key="1">
    <citation type="journal article" name="DNA Res.">
        <title>The physiological potential of anammox bacteria as revealed by their core genome structure.</title>
        <authorList>
            <person name="Okubo T."/>
            <person name="Toyoda A."/>
            <person name="Fukuhara K."/>
            <person name="Uchiyama I."/>
            <person name="Harigaya Y."/>
            <person name="Kuroiwa M."/>
            <person name="Suzuki T."/>
            <person name="Murakami Y."/>
            <person name="Suwa Y."/>
            <person name="Takami H."/>
        </authorList>
    </citation>
    <scope>NUCLEOTIDE SEQUENCE</scope>
    <source>
        <strain evidence="9">317325-2</strain>
    </source>
</reference>
<dbReference type="GO" id="GO:0003677">
    <property type="term" value="F:DNA binding"/>
    <property type="evidence" value="ECO:0007669"/>
    <property type="project" value="UniProtKB-KW"/>
</dbReference>
<dbReference type="PANTHER" id="PTHR30455:SF2">
    <property type="entry name" value="TRANSCRIPTIONAL REPRESSOR NRDR"/>
    <property type="match status" value="1"/>
</dbReference>
<dbReference type="Proteomes" id="UP000662873">
    <property type="component" value="Chromosome"/>
</dbReference>
<keyword evidence="6 7" id="KW-0804">Transcription</keyword>
<dbReference type="NCBIfam" id="TIGR00244">
    <property type="entry name" value="transcriptional regulator NrdR"/>
    <property type="match status" value="1"/>
</dbReference>
<dbReference type="Pfam" id="PF03477">
    <property type="entry name" value="ATP-cone"/>
    <property type="match status" value="1"/>
</dbReference>
<dbReference type="InterPro" id="IPR003796">
    <property type="entry name" value="RNR_NrdR-like"/>
</dbReference>
<proteinExistence type="inferred from homology"/>
<keyword evidence="3 7" id="KW-0067">ATP-binding</keyword>
<dbReference type="PANTHER" id="PTHR30455">
    <property type="entry name" value="TRANSCRIPTIONAL REPRESSOR NRDR"/>
    <property type="match status" value="1"/>
</dbReference>
<evidence type="ECO:0000256" key="5">
    <source>
        <dbReference type="ARBA" id="ARBA00023125"/>
    </source>
</evidence>
<evidence type="ECO:0000256" key="3">
    <source>
        <dbReference type="ARBA" id="ARBA00022840"/>
    </source>
</evidence>
<evidence type="ECO:0000313" key="10">
    <source>
        <dbReference type="Proteomes" id="UP000662873"/>
    </source>
</evidence>
<organism evidence="9 10">
    <name type="scientific">Candidatus Nitrosymbiomonas proteolyticus</name>
    <dbReference type="NCBI Taxonomy" id="2608984"/>
    <lineage>
        <taxon>Bacteria</taxon>
        <taxon>Bacillati</taxon>
        <taxon>Armatimonadota</taxon>
        <taxon>Armatimonadota incertae sedis</taxon>
        <taxon>Candidatus Nitrosymbiomonas</taxon>
    </lineage>
</organism>
<feature type="zinc finger region" evidence="7">
    <location>
        <begin position="3"/>
        <end position="34"/>
    </location>
</feature>
<gene>
    <name evidence="7" type="primary">nrdR</name>
    <name evidence="9" type="ORF">NPRO_01530</name>
</gene>
<keyword evidence="7" id="KW-0863">Zinc-finger</keyword>
<dbReference type="GO" id="GO:0045892">
    <property type="term" value="P:negative regulation of DNA-templated transcription"/>
    <property type="evidence" value="ECO:0007669"/>
    <property type="project" value="UniProtKB-UniRule"/>
</dbReference>
<dbReference type="GO" id="GO:0008270">
    <property type="term" value="F:zinc ion binding"/>
    <property type="evidence" value="ECO:0007669"/>
    <property type="project" value="UniProtKB-UniRule"/>
</dbReference>
<accession>A0A809R793</accession>
<comment type="function">
    <text evidence="7">Negatively regulates transcription of bacterial ribonucleotide reductase nrd genes and operons by binding to NrdR-boxes.</text>
</comment>
<dbReference type="HAMAP" id="MF_00440">
    <property type="entry name" value="NrdR"/>
    <property type="match status" value="1"/>
</dbReference>
<keyword evidence="5 7" id="KW-0238">DNA-binding</keyword>
<feature type="domain" description="ATP-cone" evidence="8">
    <location>
        <begin position="49"/>
        <end position="139"/>
    </location>
</feature>
<dbReference type="GO" id="GO:0005524">
    <property type="term" value="F:ATP binding"/>
    <property type="evidence" value="ECO:0007669"/>
    <property type="project" value="UniProtKB-UniRule"/>
</dbReference>
<dbReference type="Pfam" id="PF22811">
    <property type="entry name" value="Zn_ribbon_NrdR"/>
    <property type="match status" value="1"/>
</dbReference>
<sequence>MKCPYCGFADQKVLDSRPAREGEAIRRRRECVRCGRRFTTFEEPERPRLYVVKRNGEREEFNREKVMAGMLVACRKRPVPFDQLQAAAERIERDLFQEFEGEVSSQAIGERVMAELMRTDSVAYVRYASVYREFQTLSEFQDIVNRIADEQGANEGGLFPRPRAAQKN</sequence>
<keyword evidence="7" id="KW-0862">Zinc</keyword>
<dbReference type="EMBL" id="AP021858">
    <property type="protein sequence ID" value="BBO22558.1"/>
    <property type="molecule type" value="Genomic_DNA"/>
</dbReference>
<evidence type="ECO:0000256" key="4">
    <source>
        <dbReference type="ARBA" id="ARBA00023015"/>
    </source>
</evidence>
<evidence type="ECO:0000256" key="2">
    <source>
        <dbReference type="ARBA" id="ARBA00022741"/>
    </source>
</evidence>
<keyword evidence="1 7" id="KW-0678">Repressor</keyword>
<comment type="similarity">
    <text evidence="7">Belongs to the NrdR family.</text>
</comment>
<comment type="cofactor">
    <cofactor evidence="7">
        <name>Zn(2+)</name>
        <dbReference type="ChEBI" id="CHEBI:29105"/>
    </cofactor>
    <text evidence="7">Binds 1 zinc ion.</text>
</comment>
<dbReference type="AlphaFoldDB" id="A0A809R793"/>
<dbReference type="InterPro" id="IPR055173">
    <property type="entry name" value="NrdR-like_N"/>
</dbReference>
<keyword evidence="4 7" id="KW-0805">Transcription regulation</keyword>
<dbReference type="PROSITE" id="PS51161">
    <property type="entry name" value="ATP_CONE"/>
    <property type="match status" value="1"/>
</dbReference>
<keyword evidence="7" id="KW-0479">Metal-binding</keyword>
<evidence type="ECO:0000313" key="9">
    <source>
        <dbReference type="EMBL" id="BBO22558.1"/>
    </source>
</evidence>
<evidence type="ECO:0000256" key="1">
    <source>
        <dbReference type="ARBA" id="ARBA00022491"/>
    </source>
</evidence>
<dbReference type="KEGG" id="npy:NPRO_01530"/>
<dbReference type="InterPro" id="IPR005144">
    <property type="entry name" value="ATP-cone_dom"/>
</dbReference>